<dbReference type="NCBIfam" id="TIGR00239">
    <property type="entry name" value="2oxo_dh_E1"/>
    <property type="match status" value="1"/>
</dbReference>
<dbReference type="FunFam" id="3.40.50.11610:FF:000009">
    <property type="entry name" value="2-oxoglutarate dehydrogenase E1 component"/>
    <property type="match status" value="1"/>
</dbReference>
<keyword evidence="7" id="KW-0816">Tricarboxylic acid cycle</keyword>
<dbReference type="SMART" id="SM00861">
    <property type="entry name" value="Transket_pyr"/>
    <property type="match status" value="1"/>
</dbReference>
<name>A0A2N1J9W9_9BASI</name>
<dbReference type="InterPro" id="IPR011603">
    <property type="entry name" value="2oxoglutarate_DH_E1"/>
</dbReference>
<dbReference type="InterPro" id="IPR042179">
    <property type="entry name" value="KGD_C_sf"/>
</dbReference>
<evidence type="ECO:0000256" key="4">
    <source>
        <dbReference type="ARBA" id="ARBA00006382"/>
    </source>
</evidence>
<dbReference type="SUPFAM" id="SSF53223">
    <property type="entry name" value="Aminoacid dehydrogenase-like, N-terminal domain"/>
    <property type="match status" value="1"/>
</dbReference>
<dbReference type="SUPFAM" id="SSF51735">
    <property type="entry name" value="NAD(P)-binding Rossmann-fold domains"/>
    <property type="match status" value="1"/>
</dbReference>
<dbReference type="InterPro" id="IPR036291">
    <property type="entry name" value="NAD(P)-bd_dom_sf"/>
</dbReference>
<dbReference type="Pfam" id="PF02779">
    <property type="entry name" value="Transket_pyr"/>
    <property type="match status" value="1"/>
</dbReference>
<evidence type="ECO:0000256" key="9">
    <source>
        <dbReference type="ARBA" id="ARBA00022842"/>
    </source>
</evidence>
<evidence type="ECO:0000256" key="1">
    <source>
        <dbReference type="ARBA" id="ARBA00001946"/>
    </source>
</evidence>
<dbReference type="InterPro" id="IPR055480">
    <property type="entry name" value="NAD-GDH_N"/>
</dbReference>
<dbReference type="NCBIfam" id="NF008907">
    <property type="entry name" value="PRK12270.1"/>
    <property type="match status" value="1"/>
</dbReference>
<dbReference type="Pfam" id="PF16870">
    <property type="entry name" value="OxoGdeHyase_C"/>
    <property type="match status" value="1"/>
</dbReference>
<dbReference type="InterPro" id="IPR001017">
    <property type="entry name" value="DH_E1"/>
</dbReference>
<dbReference type="GO" id="GO:0006099">
    <property type="term" value="P:tricarboxylic acid cycle"/>
    <property type="evidence" value="ECO:0007669"/>
    <property type="project" value="UniProtKB-KW"/>
</dbReference>
<dbReference type="SMART" id="SM00839">
    <property type="entry name" value="ELFV_dehydrog"/>
    <property type="match status" value="1"/>
</dbReference>
<sequence length="2013" mass="226750">MSRVGNTKHLDVLLKELGSKSNPLIKLIKEGGAASAPEHKVENTTGYKQTVNPEKKAQSSKVEQILESSGFIPKETLANEITWFYEKLGIDDTYFSSETAETIASHILSLYGAKISEFNRKTDQLRIDLQRKSADSAVFIHSSFAGRPNARGPQWERIVDVEYLNNATVDNAHRLETYRSTGPNPTDEPEKLRVYFLHHCEFPQPIPAPDSPEFKDIRAVSDRTFLAKASEETLNIYQGIMNQCLNRKGPVVQSFEVSGTKECRIVIGYCIGSTSNFFSALSDLYHYYGLFSSRKYVEFFSNGVCIMNIHLNPLPNTDAPPIEQSVYQIAREVSLIYVLPDNPFLGGNGSSQNYAVQEAAYAYCGWIFAQHFCDRLGPVFENLRNVLNSAVPEEGAVLNDIKLRFRQETFTRQFIFDVIQTFPNIVRLLYLRFALVHYPVGDKADNLRTRRDEILSADDLKNYILKSASTSYQRLVLLTLVQFNEVILKTNFFTPTKCALSFRLDPSFLPVSEYPIKPYGVFMVVGNDFHGFHVRNADTARGGIRIVRSRNKENYLINQRTLFNENYNLARTQHLKNKDIPEGGSKGTILPNIGANFRSCFEKYVDSLIDLLLPGVTPGIKEPIVDLFGKPEILFLGPDENTADFMDWGAEHARSRGAPWWKSFTTGKPAATLGGIPHDKYGMTTLSVREYIEGIIRKLGLKEEEVTKVQTGGPAGDLGSNEILLSKDKTIAMVDGSGVVYDPAGLNRDELHRLATERLRVMNFDPSKLTKDGYRVLVEERDVKLPSGEIVSDGIAFRDNAHFRFEADFFVPCGGRPEAVNIANVADLVNEDKSPKYKYIVEGANLFITKEARLELEKHGVILYPDASANKGGVTSSSKEVLAGLSFEDEEFIANMLYHDGKPTDFYNAYVQDIMAIVRRNARDEFEAIWKEANKTGKYSSVISGELSMSATQLSDEIAATNLFDRDHLRKLVLQDVFPKTLLDKVGMDVLVDRVPRSYLRSAFAAQLSANFTYAMGPLASRVDFFNYIEELFNKPTAASTTVQDAPDSFATGTNGHYADEMYRHWKEDPSSVHVSWDAYFKGLEEGLPSDQAFNPVPSSLAPGSAVIEDMPTQKVDDYLKLQLLVRAYQVQGHATAQIDPLNIINVDREKHIPKELSPAYYGWSDAELDKEMQLGPGLLPNYLKKGIKKLTIREVINECRNIYCGSIGFQYVHVPSRTSCDWLRERIEVPVQYKYSTEDKRRVLDRLTWSDSLERFIASKYPNEKRFGLEGGESLIPGLKGLIDRSVEYGVRNVTIGMPHRGRINVLGNVIRRPIEGILHQFADNTNEEGGGDVKYHLGANYVRPTPSGHKVALSLVANPSHLEAEDPVVLGKTRALQQFSNDKQHQQSMALLMHGDAAFAGQGVVYETMGMYNLPNFATGGTIHIIVNNQIGFTTDPRFARSTPYPSDIAKAIDAPIFHVNGDDVEAVAFVCDLAADWRAKFGKDVVIDLVCYRRHGHNEMDQPSFTQPRMYDAINKQVSTLTRYAEKLVEEGSFSQKEIDDHMKWVWGMLEEAYEKSKTYEPEEQQWLSSAWVGFPSPRELSEKILDQHDTSVQRDMLEYVGNSSASYPEDFTVHRNLARILKNRRKSVESGKDIDMSTAEALAFGTLAMEGIMVRVSGQDVERGTFSQRHAVLHDQKTEETFTPLANLSPDQAEFQICNSSLSEFGALGFELGFSLVDPNNLTMWEAQFGDFANNAQCIIDQFIASGERKWLQRTGLVMNLPHGYDGQGPEHSSARLERFLALCDDHPYKFPAPHELARQHQDANMAVVYATTPANVFHVLRRQVHRDFRKPLIHLFSKSLLRHPEARSSIEDFLPGSSFQRFIPDPHHSEGKDALVEPDQIKRQIFCIGQAYYALLNYRREHDIKDVAISRIEQVSPLDYESIVKAMDKYPNSDLMFAQEEPLNNGAWFYLDPRLRLAAKQTEHHKDKGFMVSSRPPSSSVATGHKGAHLAELHAYLHGAFDMDQKPF</sequence>
<dbReference type="Pfam" id="PF23152">
    <property type="entry name" value="GDH_2nd"/>
    <property type="match status" value="1"/>
</dbReference>
<dbReference type="InterPro" id="IPR046346">
    <property type="entry name" value="Aminoacid_DH-like_N_sf"/>
</dbReference>
<evidence type="ECO:0000313" key="20">
    <source>
        <dbReference type="EMBL" id="PKI83272.1"/>
    </source>
</evidence>
<dbReference type="Pfam" id="PF00676">
    <property type="entry name" value="E1_dh"/>
    <property type="match status" value="1"/>
</dbReference>
<evidence type="ECO:0000256" key="14">
    <source>
        <dbReference type="ARBA" id="ARBA00037426"/>
    </source>
</evidence>
<dbReference type="GO" id="GO:0004591">
    <property type="term" value="F:oxoglutarate dehydrogenase (succinyl-transferring) activity"/>
    <property type="evidence" value="ECO:0007669"/>
    <property type="project" value="UniProtKB-EC"/>
</dbReference>
<dbReference type="PANTHER" id="PTHR23152">
    <property type="entry name" value="2-OXOGLUTARATE DEHYDROGENASE"/>
    <property type="match status" value="1"/>
</dbReference>
<dbReference type="Gene3D" id="3.40.50.11610">
    <property type="entry name" value="Multifunctional 2-oxoglutarate metabolism enzyme, C-terminal domain"/>
    <property type="match status" value="1"/>
</dbReference>
<evidence type="ECO:0000256" key="11">
    <source>
        <dbReference type="ARBA" id="ARBA00023002"/>
    </source>
</evidence>
<dbReference type="Pfam" id="PF16078">
    <property type="entry name" value="2-oxogl_dehyd_N"/>
    <property type="match status" value="1"/>
</dbReference>
<dbReference type="InterPro" id="IPR032106">
    <property type="entry name" value="2-oxogl_dehyd_N"/>
</dbReference>
<evidence type="ECO:0000259" key="19">
    <source>
        <dbReference type="SMART" id="SM00861"/>
    </source>
</evidence>
<dbReference type="FunFam" id="1.10.287.1150:FF:000002">
    <property type="entry name" value="2-oxoglutarate dehydrogenase E1 component"/>
    <property type="match status" value="1"/>
</dbReference>
<evidence type="ECO:0000256" key="17">
    <source>
        <dbReference type="ARBA" id="ARBA00051911"/>
    </source>
</evidence>
<dbReference type="GO" id="GO:0045252">
    <property type="term" value="C:oxoglutarate dehydrogenase complex"/>
    <property type="evidence" value="ECO:0007669"/>
    <property type="project" value="TreeGrafter"/>
</dbReference>
<evidence type="ECO:0000256" key="15">
    <source>
        <dbReference type="ARBA" id="ARBA00040267"/>
    </source>
</evidence>
<keyword evidence="11" id="KW-0560">Oxidoreductase</keyword>
<dbReference type="EMBL" id="KZ454992">
    <property type="protein sequence ID" value="PKI83272.1"/>
    <property type="molecule type" value="Genomic_DNA"/>
</dbReference>
<dbReference type="Pfam" id="PF23147">
    <property type="entry name" value="GDH2_N"/>
    <property type="match status" value="1"/>
</dbReference>
<dbReference type="Gene3D" id="3.40.50.720">
    <property type="entry name" value="NAD(P)-binding Rossmann-like Domain"/>
    <property type="match status" value="1"/>
</dbReference>
<comment type="cofactor">
    <cofactor evidence="2">
        <name>thiamine diphosphate</name>
        <dbReference type="ChEBI" id="CHEBI:58937"/>
    </cofactor>
</comment>
<comment type="subcellular location">
    <subcellularLocation>
        <location evidence="3">Mitochondrion matrix</location>
    </subcellularLocation>
</comment>
<evidence type="ECO:0000259" key="18">
    <source>
        <dbReference type="SMART" id="SM00839"/>
    </source>
</evidence>
<dbReference type="GO" id="GO:0005759">
    <property type="term" value="C:mitochondrial matrix"/>
    <property type="evidence" value="ECO:0007669"/>
    <property type="project" value="UniProtKB-SubCell"/>
</dbReference>
<feature type="domain" description="Glutamate/phenylalanine/leucine/valine/L-tryptophan dehydrogenase C-terminal" evidence="18">
    <location>
        <begin position="675"/>
        <end position="937"/>
    </location>
</feature>
<comment type="cofactor">
    <cofactor evidence="1">
        <name>Mg(2+)</name>
        <dbReference type="ChEBI" id="CHEBI:18420"/>
    </cofactor>
</comment>
<dbReference type="Gene3D" id="3.40.50.12470">
    <property type="match status" value="1"/>
</dbReference>
<dbReference type="NCBIfam" id="NF006914">
    <property type="entry name" value="PRK09404.1"/>
    <property type="match status" value="1"/>
</dbReference>
<keyword evidence="12" id="KW-0786">Thiamine pyrophosphate</keyword>
<dbReference type="InterPro" id="IPR031717">
    <property type="entry name" value="ODO-1/KGD_C"/>
</dbReference>
<accession>A0A2N1J9W9</accession>
<dbReference type="OrthoDB" id="413077at2759"/>
<comment type="similarity">
    <text evidence="4">Belongs to the Glu/Leu/Phe/Val dehydrogenases family.</text>
</comment>
<dbReference type="FunFam" id="3.40.50.970:FF:000002">
    <property type="entry name" value="2-oxoglutarate dehydrogenase, E1 component"/>
    <property type="match status" value="1"/>
</dbReference>
<evidence type="ECO:0000256" key="6">
    <source>
        <dbReference type="ARBA" id="ARBA00012280"/>
    </source>
</evidence>
<dbReference type="GO" id="GO:0030976">
    <property type="term" value="F:thiamine pyrophosphate binding"/>
    <property type="evidence" value="ECO:0007669"/>
    <property type="project" value="InterPro"/>
</dbReference>
<keyword evidence="8" id="KW-0479">Metal-binding</keyword>
<evidence type="ECO:0000313" key="21">
    <source>
        <dbReference type="Proteomes" id="UP000232875"/>
    </source>
</evidence>
<dbReference type="Proteomes" id="UP000232875">
    <property type="component" value="Unassembled WGS sequence"/>
</dbReference>
<dbReference type="EC" id="1.2.4.2" evidence="6"/>
<comment type="similarity">
    <text evidence="5">Belongs to the alpha-ketoglutarate dehydrogenase family.</text>
</comment>
<dbReference type="CDD" id="cd02016">
    <property type="entry name" value="TPP_E1_OGDC_like"/>
    <property type="match status" value="1"/>
</dbReference>
<evidence type="ECO:0000256" key="8">
    <source>
        <dbReference type="ARBA" id="ARBA00022723"/>
    </source>
</evidence>
<comment type="function">
    <text evidence="14">The 2-oxoglutarate dehydrogenase complex catalyzes the overall conversion of 2-oxoglutarate to succinyl-CoA and CO(2). It contains multiple copies of three enzymatic components: 2-oxoglutarate dehydrogenase (E1), dihydrolipoamide succinyltransferase (E2) and lipoamide dehydrogenase (E3).</text>
</comment>
<keyword evidence="21" id="KW-1185">Reference proteome</keyword>
<evidence type="ECO:0000256" key="10">
    <source>
        <dbReference type="ARBA" id="ARBA00022946"/>
    </source>
</evidence>
<dbReference type="PANTHER" id="PTHR23152:SF4">
    <property type="entry name" value="2-OXOADIPATE DEHYDROGENASE COMPLEX COMPONENT E1"/>
    <property type="match status" value="1"/>
</dbReference>
<dbReference type="SUPFAM" id="SSF52518">
    <property type="entry name" value="Thiamin diphosphate-binding fold (THDP-binding)"/>
    <property type="match status" value="2"/>
</dbReference>
<gene>
    <name evidence="20" type="primary">KGD1</name>
    <name evidence="20" type="ORF">MVES_002833</name>
</gene>
<evidence type="ECO:0000256" key="7">
    <source>
        <dbReference type="ARBA" id="ARBA00022532"/>
    </source>
</evidence>
<dbReference type="FunFam" id="3.40.50.12470:FF:000003">
    <property type="entry name" value="2-oxoglutarate dehydrogenase E1 component"/>
    <property type="match status" value="1"/>
</dbReference>
<dbReference type="GO" id="GO:0046872">
    <property type="term" value="F:metal ion binding"/>
    <property type="evidence" value="ECO:0007669"/>
    <property type="project" value="UniProtKB-KW"/>
</dbReference>
<dbReference type="InterPro" id="IPR029061">
    <property type="entry name" value="THDP-binding"/>
</dbReference>
<comment type="catalytic activity">
    <reaction evidence="17">
        <text>N(6)-[(R)-lipoyl]-L-lysyl-[protein] + 2-oxoglutarate + H(+) = N(6)-[(R)-S(8)-succinyldihydrolipoyl]-L-lysyl-[protein] + CO2</text>
        <dbReference type="Rhea" id="RHEA:12188"/>
        <dbReference type="Rhea" id="RHEA-COMP:10474"/>
        <dbReference type="Rhea" id="RHEA-COMP:20092"/>
        <dbReference type="ChEBI" id="CHEBI:15378"/>
        <dbReference type="ChEBI" id="CHEBI:16526"/>
        <dbReference type="ChEBI" id="CHEBI:16810"/>
        <dbReference type="ChEBI" id="CHEBI:83099"/>
        <dbReference type="ChEBI" id="CHEBI:83120"/>
        <dbReference type="EC" id="1.2.4.2"/>
    </reaction>
</comment>
<evidence type="ECO:0000256" key="2">
    <source>
        <dbReference type="ARBA" id="ARBA00001964"/>
    </source>
</evidence>
<keyword evidence="13" id="KW-0496">Mitochondrion</keyword>
<dbReference type="InterPro" id="IPR006096">
    <property type="entry name" value="Glu/Leu/Phe/Val/Trp_DH_C"/>
</dbReference>
<feature type="domain" description="Transketolase-like pyrimidine-binding" evidence="19">
    <location>
        <begin position="1638"/>
        <end position="1848"/>
    </location>
</feature>
<organism evidence="20 21">
    <name type="scientific">Malassezia vespertilionis</name>
    <dbReference type="NCBI Taxonomy" id="2020962"/>
    <lineage>
        <taxon>Eukaryota</taxon>
        <taxon>Fungi</taxon>
        <taxon>Dikarya</taxon>
        <taxon>Basidiomycota</taxon>
        <taxon>Ustilaginomycotina</taxon>
        <taxon>Malasseziomycetes</taxon>
        <taxon>Malasseziales</taxon>
        <taxon>Malasseziaceae</taxon>
        <taxon>Malassezia</taxon>
    </lineage>
</organism>
<dbReference type="STRING" id="2020962.A0A2N1J9W9"/>
<dbReference type="InterPro" id="IPR005475">
    <property type="entry name" value="Transketolase-like_Pyr-bd"/>
</dbReference>
<keyword evidence="10" id="KW-0809">Transit peptide</keyword>
<evidence type="ECO:0000256" key="3">
    <source>
        <dbReference type="ARBA" id="ARBA00004305"/>
    </source>
</evidence>
<keyword evidence="9" id="KW-0460">Magnesium</keyword>
<dbReference type="Pfam" id="PF00208">
    <property type="entry name" value="ELFV_dehydrog"/>
    <property type="match status" value="1"/>
</dbReference>
<evidence type="ECO:0000256" key="5">
    <source>
        <dbReference type="ARBA" id="ARBA00006936"/>
    </source>
</evidence>
<reference evidence="20 21" key="1">
    <citation type="submission" date="2017-10" db="EMBL/GenBank/DDBJ databases">
        <title>A novel species of cold-tolerant Malassezia isolated from bats.</title>
        <authorList>
            <person name="Lorch J.M."/>
            <person name="Palmer J.M."/>
            <person name="Vanderwolf K.J."/>
            <person name="Schmidt K.Z."/>
            <person name="Verant M.L."/>
            <person name="Weller T.J."/>
            <person name="Blehert D.S."/>
        </authorList>
    </citation>
    <scope>NUCLEOTIDE SEQUENCE [LARGE SCALE GENOMIC DNA]</scope>
    <source>
        <strain evidence="20 21">NWHC:44797-103</strain>
    </source>
</reference>
<dbReference type="Gene3D" id="1.10.287.1150">
    <property type="entry name" value="TPP helical domain"/>
    <property type="match status" value="1"/>
</dbReference>
<protein>
    <recommendedName>
        <fullName evidence="15">2-oxoglutarate dehydrogenase, mitochondrial</fullName>
        <ecNumber evidence="6">1.2.4.2</ecNumber>
    </recommendedName>
    <alternativeName>
        <fullName evidence="16">2-oxoglutarate dehydrogenase complex component E1</fullName>
    </alternativeName>
</protein>
<dbReference type="InterPro" id="IPR056365">
    <property type="entry name" value="NAD-GDH_2nd"/>
</dbReference>
<evidence type="ECO:0000256" key="16">
    <source>
        <dbReference type="ARBA" id="ARBA00042984"/>
    </source>
</evidence>
<dbReference type="GO" id="GO:0006520">
    <property type="term" value="P:amino acid metabolic process"/>
    <property type="evidence" value="ECO:0007669"/>
    <property type="project" value="InterPro"/>
</dbReference>
<evidence type="ECO:0000256" key="13">
    <source>
        <dbReference type="ARBA" id="ARBA00023128"/>
    </source>
</evidence>
<evidence type="ECO:0000256" key="12">
    <source>
        <dbReference type="ARBA" id="ARBA00023052"/>
    </source>
</evidence>
<dbReference type="Gene3D" id="3.40.50.970">
    <property type="match status" value="1"/>
</dbReference>
<proteinExistence type="inferred from homology"/>